<evidence type="ECO:0000313" key="1">
    <source>
        <dbReference type="EMBL" id="QKL16956.1"/>
    </source>
</evidence>
<dbReference type="KEGG" id="vg:56134463"/>
<accession>A0A6M9E8A1</accession>
<sequence length="104" mass="11257">MEYVNSSSSSPLPILVTTYCCNAISVRSIAKTVSGLTSNPNPMFSSMVFPSPLTFEIVRLTGFPSGLLMIMKSPGRASILNGANTCKPETSITRPDRFNLRLLL</sequence>
<dbReference type="RefSeq" id="YP_009902210.1">
    <property type="nucleotide sequence ID" value="NC_049830.1"/>
</dbReference>
<reference evidence="1 2" key="1">
    <citation type="submission" date="2020-02" db="EMBL/GenBank/DDBJ databases">
        <authorList>
            <person name="Chaudhary N."/>
            <person name="Taneja N."/>
        </authorList>
    </citation>
    <scope>NUCLEOTIDE SEQUENCE [LARGE SCALE GENOMIC DNA]</scope>
</reference>
<dbReference type="EMBL" id="MT127619">
    <property type="protein sequence ID" value="QKL16956.1"/>
    <property type="molecule type" value="Genomic_DNA"/>
</dbReference>
<dbReference type="Proteomes" id="UP000509789">
    <property type="component" value="Segment"/>
</dbReference>
<evidence type="ECO:0000313" key="2">
    <source>
        <dbReference type="Proteomes" id="UP000509789"/>
    </source>
</evidence>
<name>A0A6M9E8A1_9CAUD</name>
<protein>
    <submittedName>
        <fullName evidence="1">Putative tail fiber protein</fullName>
    </submittedName>
</protein>
<keyword evidence="2" id="KW-1185">Reference proteome</keyword>
<organism evidence="1 2">
    <name type="scientific">Escherichia phage PGN590</name>
    <dbReference type="NCBI Taxonomy" id="2714735"/>
    <lineage>
        <taxon>Viruses</taxon>
        <taxon>Duplodnaviria</taxon>
        <taxon>Heunggongvirae</taxon>
        <taxon>Uroviricota</taxon>
        <taxon>Caudoviricetes</taxon>
        <taxon>Drexlerviridae</taxon>
        <taxon>Tempevirinae</taxon>
        <taxon>Hanrivervirus</taxon>
        <taxon>Hanrivervirus PGN590</taxon>
    </lineage>
</organism>
<dbReference type="GeneID" id="56134463"/>
<proteinExistence type="predicted"/>